<evidence type="ECO:0000313" key="3">
    <source>
        <dbReference type="Proteomes" id="UP000230842"/>
    </source>
</evidence>
<reference evidence="2 3" key="1">
    <citation type="submission" date="2017-11" db="EMBL/GenBank/DDBJ databases">
        <title>Genomic Encyclopedia of Archaeal and Bacterial Type Strains, Phase II (KMG-II): From Individual Species to Whole Genera.</title>
        <authorList>
            <person name="Goeker M."/>
        </authorList>
    </citation>
    <scope>NUCLEOTIDE SEQUENCE [LARGE SCALE GENOMIC DNA]</scope>
    <source>
        <strain evidence="2 3">DSM 27763</strain>
    </source>
</reference>
<dbReference type="Proteomes" id="UP000230842">
    <property type="component" value="Unassembled WGS sequence"/>
</dbReference>
<gene>
    <name evidence="2" type="ORF">CLV56_3409</name>
</gene>
<accession>A0A0B2B6Z3</accession>
<proteinExistence type="predicted"/>
<organism evidence="2 3">
    <name type="scientific">Mumia flava</name>
    <dbReference type="NCBI Taxonomy" id="1348852"/>
    <lineage>
        <taxon>Bacteria</taxon>
        <taxon>Bacillati</taxon>
        <taxon>Actinomycetota</taxon>
        <taxon>Actinomycetes</taxon>
        <taxon>Propionibacteriales</taxon>
        <taxon>Nocardioidaceae</taxon>
        <taxon>Mumia</taxon>
    </lineage>
</organism>
<dbReference type="RefSeq" id="WP_039359562.1">
    <property type="nucleotide sequence ID" value="NZ_PGEZ01000002.1"/>
</dbReference>
<feature type="transmembrane region" description="Helical" evidence="1">
    <location>
        <begin position="82"/>
        <end position="104"/>
    </location>
</feature>
<dbReference type="EMBL" id="PGEZ01000002">
    <property type="protein sequence ID" value="PJJ53907.1"/>
    <property type="molecule type" value="Genomic_DNA"/>
</dbReference>
<keyword evidence="1" id="KW-0472">Membrane</keyword>
<feature type="transmembrane region" description="Helical" evidence="1">
    <location>
        <begin position="38"/>
        <end position="62"/>
    </location>
</feature>
<name>A0A0B2B6Z3_9ACTN</name>
<sequence>MFKTEGRPWSRTLLFASAWTLGSTVLYAWAVGSEALSIALLFVVANPVGYALVGFGQILALLAGTLADEVGLSAPGTLPWPWGYLLLVIAPGMFVQGLIWGAVIEGLRGWCCRSATG</sequence>
<evidence type="ECO:0000256" key="1">
    <source>
        <dbReference type="SAM" id="Phobius"/>
    </source>
</evidence>
<keyword evidence="3" id="KW-1185">Reference proteome</keyword>
<keyword evidence="1" id="KW-1133">Transmembrane helix</keyword>
<dbReference type="AlphaFoldDB" id="A0A0B2B6Z3"/>
<protein>
    <submittedName>
        <fullName evidence="2">Uncharacterized protein</fullName>
    </submittedName>
</protein>
<evidence type="ECO:0000313" key="2">
    <source>
        <dbReference type="EMBL" id="PJJ53907.1"/>
    </source>
</evidence>
<comment type="caution">
    <text evidence="2">The sequence shown here is derived from an EMBL/GenBank/DDBJ whole genome shotgun (WGS) entry which is preliminary data.</text>
</comment>
<feature type="transmembrane region" description="Helical" evidence="1">
    <location>
        <begin position="12"/>
        <end position="31"/>
    </location>
</feature>
<keyword evidence="1" id="KW-0812">Transmembrane</keyword>